<comment type="caution">
    <text evidence="1">The sequence shown here is derived from an EMBL/GenBank/DDBJ whole genome shotgun (WGS) entry which is preliminary data.</text>
</comment>
<reference evidence="1 2" key="1">
    <citation type="submission" date="2017-09" db="EMBL/GenBank/DDBJ databases">
        <title>Arcobacter canalis sp. nov., a new species isolated from a water canal contaminated with urban sewage.</title>
        <authorList>
            <person name="Perez-Cataluna A."/>
            <person name="Salas-Masso N."/>
            <person name="Figueras M.J."/>
        </authorList>
    </citation>
    <scope>NUCLEOTIDE SEQUENCE [LARGE SCALE GENOMIC DNA]</scope>
    <source>
        <strain evidence="1 2">F98-3</strain>
    </source>
</reference>
<evidence type="ECO:0000313" key="1">
    <source>
        <dbReference type="EMBL" id="PHO18650.1"/>
    </source>
</evidence>
<evidence type="ECO:0000313" key="2">
    <source>
        <dbReference type="Proteomes" id="UP000221222"/>
    </source>
</evidence>
<sequence length="89" mass="10536">WFKKSIQEGYQLAYKNFSIFYHKRLKNDIKASAYAIAVIDTKYTKSSVLKLLQKTWKIPNNIIQKGYELQLNSDEFPIKYKGKLDLDEN</sequence>
<protein>
    <submittedName>
        <fullName evidence="1">Uncharacterized protein</fullName>
    </submittedName>
</protein>
<dbReference type="EMBL" id="NXFY01000004">
    <property type="protein sequence ID" value="PHO18650.1"/>
    <property type="molecule type" value="Genomic_DNA"/>
</dbReference>
<feature type="non-terminal residue" evidence="1">
    <location>
        <position position="1"/>
    </location>
</feature>
<name>A0A2G1DJM4_9BACT</name>
<gene>
    <name evidence="1" type="ORF">CPU12_03540</name>
</gene>
<keyword evidence="2" id="KW-1185">Reference proteome</keyword>
<proteinExistence type="predicted"/>
<accession>A0A2G1DJM4</accession>
<organism evidence="1 2">
    <name type="scientific">Malaciobacter molluscorum LMG 25693</name>
    <dbReference type="NCBI Taxonomy" id="870501"/>
    <lineage>
        <taxon>Bacteria</taxon>
        <taxon>Pseudomonadati</taxon>
        <taxon>Campylobacterota</taxon>
        <taxon>Epsilonproteobacteria</taxon>
        <taxon>Campylobacterales</taxon>
        <taxon>Arcobacteraceae</taxon>
        <taxon>Malaciobacter</taxon>
    </lineage>
</organism>
<dbReference type="AlphaFoldDB" id="A0A2G1DJM4"/>
<dbReference type="RefSeq" id="WP_196778212.1">
    <property type="nucleotide sequence ID" value="NZ_NXFY01000004.1"/>
</dbReference>
<dbReference type="Proteomes" id="UP000221222">
    <property type="component" value="Unassembled WGS sequence"/>
</dbReference>